<dbReference type="InterPro" id="IPR013498">
    <property type="entry name" value="Topo_IA_Znf"/>
</dbReference>
<accession>A0ABT5FGK7</accession>
<comment type="caution">
    <text evidence="2">The sequence shown here is derived from an EMBL/GenBank/DDBJ whole genome shotgun (WGS) entry which is preliminary data.</text>
</comment>
<feature type="domain" description="DNA topoisomerase type IA zn finger" evidence="1">
    <location>
        <begin position="108"/>
        <end position="146"/>
    </location>
</feature>
<sequence>MESDPDLQHNQPETKNYCPKCNAELHIRSGATGAFLGCTTYPACDYTRPLTTSSEVQVLRILDEVCCPKCEGDLGVKSGKYGMFIGCMNYPECDFLVKEDDDDDFEPVDCPKCDSGELHMRTNKKGHRFYACNQYPECDYLVNQKPIATPCLKCEWPIVVDTGDGEKQCPFCKLYVD</sequence>
<dbReference type="Proteomes" id="UP001528411">
    <property type="component" value="Unassembled WGS sequence"/>
</dbReference>
<dbReference type="EMBL" id="JAQOMS010000002">
    <property type="protein sequence ID" value="MDC2889911.1"/>
    <property type="molecule type" value="Genomic_DNA"/>
</dbReference>
<evidence type="ECO:0000259" key="1">
    <source>
        <dbReference type="Pfam" id="PF01396"/>
    </source>
</evidence>
<feature type="domain" description="DNA topoisomerase type IA zn finger" evidence="1">
    <location>
        <begin position="16"/>
        <end position="51"/>
    </location>
</feature>
<dbReference type="GO" id="GO:0003677">
    <property type="term" value="F:DNA binding"/>
    <property type="evidence" value="ECO:0007669"/>
    <property type="project" value="UniProtKB-KW"/>
</dbReference>
<organism evidence="2 3">
    <name type="scientific">Psychrosphaera algicola</name>
    <dbReference type="NCBI Taxonomy" id="3023714"/>
    <lineage>
        <taxon>Bacteria</taxon>
        <taxon>Pseudomonadati</taxon>
        <taxon>Pseudomonadota</taxon>
        <taxon>Gammaproteobacteria</taxon>
        <taxon>Alteromonadales</taxon>
        <taxon>Pseudoalteromonadaceae</taxon>
        <taxon>Psychrosphaera</taxon>
    </lineage>
</organism>
<name>A0ABT5FGK7_9GAMM</name>
<keyword evidence="2" id="KW-0238">DNA-binding</keyword>
<keyword evidence="3" id="KW-1185">Reference proteome</keyword>
<protein>
    <submittedName>
        <fullName evidence="2">Topoisomerase DNA-binding C4 zinc finger domain-containing protein</fullName>
    </submittedName>
</protein>
<dbReference type="RefSeq" id="WP_215964608.1">
    <property type="nucleotide sequence ID" value="NZ_JAQOMS010000002.1"/>
</dbReference>
<proteinExistence type="predicted"/>
<evidence type="ECO:0000313" key="2">
    <source>
        <dbReference type="EMBL" id="MDC2889911.1"/>
    </source>
</evidence>
<gene>
    <name evidence="2" type="ORF">PN838_15475</name>
</gene>
<reference evidence="2 3" key="1">
    <citation type="submission" date="2023-01" db="EMBL/GenBank/DDBJ databases">
        <title>Psychrosphaera sp. nov., isolated from marine algae.</title>
        <authorList>
            <person name="Bayburt H."/>
            <person name="Choi B.J."/>
            <person name="Kim J.M."/>
            <person name="Choi D.G."/>
            <person name="Jeon C.O."/>
        </authorList>
    </citation>
    <scope>NUCLEOTIDE SEQUENCE [LARGE SCALE GENOMIC DNA]</scope>
    <source>
        <strain evidence="2 3">G1-22</strain>
    </source>
</reference>
<feature type="domain" description="DNA topoisomerase type IA zn finger" evidence="1">
    <location>
        <begin position="66"/>
        <end position="100"/>
    </location>
</feature>
<evidence type="ECO:0000313" key="3">
    <source>
        <dbReference type="Proteomes" id="UP001528411"/>
    </source>
</evidence>
<dbReference type="Pfam" id="PF01396">
    <property type="entry name" value="Zn_ribbon_Top1"/>
    <property type="match status" value="3"/>
</dbReference>